<keyword evidence="2" id="KW-0472">Membrane</keyword>
<keyword evidence="2" id="KW-0812">Transmembrane</keyword>
<keyword evidence="4" id="KW-1185">Reference proteome</keyword>
<proteinExistence type="predicted"/>
<dbReference type="Proteomes" id="UP001237642">
    <property type="component" value="Unassembled WGS sequence"/>
</dbReference>
<name>A0AAD8N4Q7_9APIA</name>
<dbReference type="PANTHER" id="PTHR33700">
    <property type="entry name" value="MYB-LIKE PROTEIN X"/>
    <property type="match status" value="1"/>
</dbReference>
<evidence type="ECO:0000313" key="4">
    <source>
        <dbReference type="Proteomes" id="UP001237642"/>
    </source>
</evidence>
<dbReference type="EMBL" id="JAUIZM010000002">
    <property type="protein sequence ID" value="KAK1395972.1"/>
    <property type="molecule type" value="Genomic_DNA"/>
</dbReference>
<feature type="compositionally biased region" description="Acidic residues" evidence="1">
    <location>
        <begin position="190"/>
        <end position="217"/>
    </location>
</feature>
<evidence type="ECO:0000256" key="2">
    <source>
        <dbReference type="SAM" id="Phobius"/>
    </source>
</evidence>
<feature type="region of interest" description="Disordered" evidence="1">
    <location>
        <begin position="167"/>
        <end position="233"/>
    </location>
</feature>
<feature type="transmembrane region" description="Helical" evidence="2">
    <location>
        <begin position="95"/>
        <end position="113"/>
    </location>
</feature>
<dbReference type="AlphaFoldDB" id="A0AAD8N4Q7"/>
<accession>A0AAD8N4Q7</accession>
<organism evidence="3 4">
    <name type="scientific">Heracleum sosnowskyi</name>
    <dbReference type="NCBI Taxonomy" id="360622"/>
    <lineage>
        <taxon>Eukaryota</taxon>
        <taxon>Viridiplantae</taxon>
        <taxon>Streptophyta</taxon>
        <taxon>Embryophyta</taxon>
        <taxon>Tracheophyta</taxon>
        <taxon>Spermatophyta</taxon>
        <taxon>Magnoliopsida</taxon>
        <taxon>eudicotyledons</taxon>
        <taxon>Gunneridae</taxon>
        <taxon>Pentapetalae</taxon>
        <taxon>asterids</taxon>
        <taxon>campanulids</taxon>
        <taxon>Apiales</taxon>
        <taxon>Apiaceae</taxon>
        <taxon>Apioideae</taxon>
        <taxon>apioid superclade</taxon>
        <taxon>Tordylieae</taxon>
        <taxon>Tordyliinae</taxon>
        <taxon>Heracleum</taxon>
    </lineage>
</organism>
<evidence type="ECO:0000313" key="3">
    <source>
        <dbReference type="EMBL" id="KAK1395972.1"/>
    </source>
</evidence>
<reference evidence="3" key="1">
    <citation type="submission" date="2023-02" db="EMBL/GenBank/DDBJ databases">
        <title>Genome of toxic invasive species Heracleum sosnowskyi carries increased number of genes despite the absence of recent whole-genome duplications.</title>
        <authorList>
            <person name="Schelkunov M."/>
            <person name="Shtratnikova V."/>
            <person name="Makarenko M."/>
            <person name="Klepikova A."/>
            <person name="Omelchenko D."/>
            <person name="Novikova G."/>
            <person name="Obukhova E."/>
            <person name="Bogdanov V."/>
            <person name="Penin A."/>
            <person name="Logacheva M."/>
        </authorList>
    </citation>
    <scope>NUCLEOTIDE SEQUENCE</scope>
    <source>
        <strain evidence="3">Hsosn_3</strain>
        <tissue evidence="3">Leaf</tissue>
    </source>
</reference>
<feature type="compositionally biased region" description="Basic and acidic residues" evidence="1">
    <location>
        <begin position="171"/>
        <end position="189"/>
    </location>
</feature>
<feature type="transmembrane region" description="Helical" evidence="2">
    <location>
        <begin position="26"/>
        <end position="51"/>
    </location>
</feature>
<sequence>MTTPTLFSIYHRTACMFNTLPPFPPLLFPFLTHCWFCLHLLILDISSFLYLTNTHSASSSSFFIHAYNFFTASLHESKMLKQLPSRNQRSKEFKVKHALQICLLLAIGIWLLYQAKQTCHKKLALEESSRTAKLSHDYGTLQLGRKGLDPRLKEIVTDVKRSVHEDDDIGQEDKLGKSEGKIRGVRNDEIEIDVQDEEKDEEEEAEQLEDLIDDDDDQGKGSVEMDSDSEDAD</sequence>
<evidence type="ECO:0000256" key="1">
    <source>
        <dbReference type="SAM" id="MobiDB-lite"/>
    </source>
</evidence>
<reference evidence="3" key="2">
    <citation type="submission" date="2023-05" db="EMBL/GenBank/DDBJ databases">
        <authorList>
            <person name="Schelkunov M.I."/>
        </authorList>
    </citation>
    <scope>NUCLEOTIDE SEQUENCE</scope>
    <source>
        <strain evidence="3">Hsosn_3</strain>
        <tissue evidence="3">Leaf</tissue>
    </source>
</reference>
<protein>
    <submittedName>
        <fullName evidence="3">Uncharacterized protein</fullName>
    </submittedName>
</protein>
<keyword evidence="2" id="KW-1133">Transmembrane helix</keyword>
<dbReference type="PANTHER" id="PTHR33700:SF4">
    <property type="entry name" value="MYB-LIKE PROTEIN X"/>
    <property type="match status" value="1"/>
</dbReference>
<gene>
    <name evidence="3" type="ORF">POM88_005835</name>
</gene>
<comment type="caution">
    <text evidence="3">The sequence shown here is derived from an EMBL/GenBank/DDBJ whole genome shotgun (WGS) entry which is preliminary data.</text>
</comment>